<dbReference type="EMBL" id="DF820456">
    <property type="protein sequence ID" value="GAK50509.1"/>
    <property type="molecule type" value="Genomic_DNA"/>
</dbReference>
<dbReference type="InterPro" id="IPR015856">
    <property type="entry name" value="ABC_transpr_CbiO/EcfA_su"/>
</dbReference>
<dbReference type="HOGENOM" id="CLU_000604_1_1_0"/>
<evidence type="ECO:0000259" key="7">
    <source>
        <dbReference type="PROSITE" id="PS51866"/>
    </source>
</evidence>
<dbReference type="InterPro" id="IPR005116">
    <property type="entry name" value="Transp-assoc_OB_typ1"/>
</dbReference>
<dbReference type="Pfam" id="PF03459">
    <property type="entry name" value="TOBE"/>
    <property type="match status" value="1"/>
</dbReference>
<dbReference type="InterPro" id="IPR050093">
    <property type="entry name" value="ABC_SmlMolc_Importer"/>
</dbReference>
<dbReference type="GO" id="GO:0015689">
    <property type="term" value="P:molybdate ion transport"/>
    <property type="evidence" value="ECO:0007669"/>
    <property type="project" value="InterPro"/>
</dbReference>
<proteinExistence type="predicted"/>
<keyword evidence="9" id="KW-1185">Reference proteome</keyword>
<dbReference type="Proteomes" id="UP000030700">
    <property type="component" value="Unassembled WGS sequence"/>
</dbReference>
<evidence type="ECO:0000256" key="4">
    <source>
        <dbReference type="ARBA" id="ARBA00022840"/>
    </source>
</evidence>
<evidence type="ECO:0000256" key="2">
    <source>
        <dbReference type="ARBA" id="ARBA00022505"/>
    </source>
</evidence>
<dbReference type="InterPro" id="IPR003439">
    <property type="entry name" value="ABC_transporter-like_ATP-bd"/>
</dbReference>
<evidence type="ECO:0000259" key="6">
    <source>
        <dbReference type="PROSITE" id="PS50893"/>
    </source>
</evidence>
<keyword evidence="2 5" id="KW-0500">Molybdenum</keyword>
<feature type="domain" description="Mop" evidence="7">
    <location>
        <begin position="278"/>
        <end position="341"/>
    </location>
</feature>
<evidence type="ECO:0000256" key="1">
    <source>
        <dbReference type="ARBA" id="ARBA00022448"/>
    </source>
</evidence>
<organism evidence="8">
    <name type="scientific">Candidatus Moduliflexus flocculans</name>
    <dbReference type="NCBI Taxonomy" id="1499966"/>
    <lineage>
        <taxon>Bacteria</taxon>
        <taxon>Candidatus Moduliflexota</taxon>
        <taxon>Candidatus Moduliflexia</taxon>
        <taxon>Candidatus Moduliflexales</taxon>
        <taxon>Candidatus Moduliflexaceae</taxon>
    </lineage>
</organism>
<dbReference type="InterPro" id="IPR017871">
    <property type="entry name" value="ABC_transporter-like_CS"/>
</dbReference>
<evidence type="ECO:0000256" key="3">
    <source>
        <dbReference type="ARBA" id="ARBA00022741"/>
    </source>
</evidence>
<dbReference type="PROSITE" id="PS00211">
    <property type="entry name" value="ABC_TRANSPORTER_1"/>
    <property type="match status" value="1"/>
</dbReference>
<sequence length="341" mass="37962">MTAQTAPIFQIENLRHLYDTLAAPLLDIQQLHISPGSITCVYGPNGSGKTTLFELLTLMRRPQQGRILFQQQEIFPGREGIAALRANATLVYQDPLLFDTSVERNVDYGLRMRGVTRSLRMQRVEEALHLVGLDGFQSRKARQLSGGERQRVALARALALHPSALLLDEFSANVDEKHRAQLETIIRQVRERFGTTILLTTHYLDQAYRVADDVRHLVNGRLTTSALTNLFRGVISQKDGYAHFSNGRIEFEVVSSHEGAATVAIPANSLVISPQPLTSSMRNALFGKITHLIDGGNSVHLKVLAGETLDASLTKESYHELRLHPGMEVYLYFKATAVEVL</sequence>
<dbReference type="PANTHER" id="PTHR42781:SF4">
    <property type="entry name" value="SPERMIDINE_PUTRESCINE IMPORT ATP-BINDING PROTEIN POTA"/>
    <property type="match status" value="1"/>
</dbReference>
<dbReference type="Gene3D" id="3.40.50.300">
    <property type="entry name" value="P-loop containing nucleotide triphosphate hydrolases"/>
    <property type="match status" value="1"/>
</dbReference>
<dbReference type="GO" id="GO:0016887">
    <property type="term" value="F:ATP hydrolysis activity"/>
    <property type="evidence" value="ECO:0007669"/>
    <property type="project" value="InterPro"/>
</dbReference>
<dbReference type="PANTHER" id="PTHR42781">
    <property type="entry name" value="SPERMIDINE/PUTRESCINE IMPORT ATP-BINDING PROTEIN POTA"/>
    <property type="match status" value="1"/>
</dbReference>
<keyword evidence="3" id="KW-0547">Nucleotide-binding</keyword>
<dbReference type="Pfam" id="PF00005">
    <property type="entry name" value="ABC_tran"/>
    <property type="match status" value="1"/>
</dbReference>
<protein>
    <submittedName>
        <fullName evidence="8">Tungsten transporter, ATP binding protein</fullName>
    </submittedName>
</protein>
<dbReference type="Gene3D" id="2.40.50.100">
    <property type="match status" value="1"/>
</dbReference>
<dbReference type="PROSITE" id="PS50893">
    <property type="entry name" value="ABC_TRANSPORTER_2"/>
    <property type="match status" value="1"/>
</dbReference>
<dbReference type="GO" id="GO:0055085">
    <property type="term" value="P:transmembrane transport"/>
    <property type="evidence" value="ECO:0007669"/>
    <property type="project" value="InterPro"/>
</dbReference>
<dbReference type="InterPro" id="IPR027417">
    <property type="entry name" value="P-loop_NTPase"/>
</dbReference>
<reference evidence="8" key="1">
    <citation type="journal article" date="2015" name="PeerJ">
        <title>First genomic representation of candidate bacterial phylum KSB3 points to enhanced environmental sensing as a trigger of wastewater bulking.</title>
        <authorList>
            <person name="Sekiguchi Y."/>
            <person name="Ohashi A."/>
            <person name="Parks D.H."/>
            <person name="Yamauchi T."/>
            <person name="Tyson G.W."/>
            <person name="Hugenholtz P."/>
        </authorList>
    </citation>
    <scope>NUCLEOTIDE SEQUENCE [LARGE SCALE GENOMIC DNA]</scope>
</reference>
<dbReference type="CDD" id="cd03225">
    <property type="entry name" value="ABC_cobalt_CbiO_domain1"/>
    <property type="match status" value="1"/>
</dbReference>
<gene>
    <name evidence="8" type="ORF">U14_01740</name>
</gene>
<dbReference type="InterPro" id="IPR004606">
    <property type="entry name" value="Mop_domain"/>
</dbReference>
<feature type="domain" description="ABC transporter" evidence="6">
    <location>
        <begin position="9"/>
        <end position="244"/>
    </location>
</feature>
<evidence type="ECO:0000256" key="5">
    <source>
        <dbReference type="PROSITE-ProRule" id="PRU01213"/>
    </source>
</evidence>
<dbReference type="SUPFAM" id="SSF50331">
    <property type="entry name" value="MOP-like"/>
    <property type="match status" value="1"/>
</dbReference>
<keyword evidence="4" id="KW-0067">ATP-binding</keyword>
<keyword evidence="1" id="KW-0813">Transport</keyword>
<dbReference type="PROSITE" id="PS51866">
    <property type="entry name" value="MOP"/>
    <property type="match status" value="1"/>
</dbReference>
<dbReference type="SMART" id="SM00382">
    <property type="entry name" value="AAA"/>
    <property type="match status" value="1"/>
</dbReference>
<dbReference type="AlphaFoldDB" id="A0A0S6VSR3"/>
<dbReference type="InterPro" id="IPR003593">
    <property type="entry name" value="AAA+_ATPase"/>
</dbReference>
<dbReference type="InterPro" id="IPR008995">
    <property type="entry name" value="Mo/tungstate-bd_C_term_dom"/>
</dbReference>
<accession>A0A0S6VSR3</accession>
<dbReference type="SUPFAM" id="SSF52540">
    <property type="entry name" value="P-loop containing nucleoside triphosphate hydrolases"/>
    <property type="match status" value="1"/>
</dbReference>
<evidence type="ECO:0000313" key="9">
    <source>
        <dbReference type="Proteomes" id="UP000030700"/>
    </source>
</evidence>
<dbReference type="STRING" id="1499966.U14_01740"/>
<dbReference type="GO" id="GO:0005524">
    <property type="term" value="F:ATP binding"/>
    <property type="evidence" value="ECO:0007669"/>
    <property type="project" value="UniProtKB-KW"/>
</dbReference>
<name>A0A0S6VSR3_9BACT</name>
<evidence type="ECO:0000313" key="8">
    <source>
        <dbReference type="EMBL" id="GAK50509.1"/>
    </source>
</evidence>
<dbReference type="GO" id="GO:0016020">
    <property type="term" value="C:membrane"/>
    <property type="evidence" value="ECO:0007669"/>
    <property type="project" value="InterPro"/>
</dbReference>